<dbReference type="UniPathway" id="UPA00219"/>
<keyword evidence="8" id="KW-0812">Transmembrane</keyword>
<evidence type="ECO:0000256" key="5">
    <source>
        <dbReference type="ARBA" id="ARBA00023136"/>
    </source>
</evidence>
<dbReference type="NCBIfam" id="TIGR02214">
    <property type="entry name" value="spoVD_pbp"/>
    <property type="match status" value="1"/>
</dbReference>
<dbReference type="PANTHER" id="PTHR30627:SF1">
    <property type="entry name" value="PEPTIDOGLYCAN D,D-TRANSPEPTIDASE FTSI"/>
    <property type="match status" value="1"/>
</dbReference>
<dbReference type="GO" id="GO:0008658">
    <property type="term" value="F:penicillin binding"/>
    <property type="evidence" value="ECO:0007669"/>
    <property type="project" value="InterPro"/>
</dbReference>
<dbReference type="SUPFAM" id="SSF56601">
    <property type="entry name" value="beta-lactamase/transpeptidase-like"/>
    <property type="match status" value="1"/>
</dbReference>
<dbReference type="SUPFAM" id="SSF56519">
    <property type="entry name" value="Penicillin binding protein dimerisation domain"/>
    <property type="match status" value="1"/>
</dbReference>
<reference evidence="10 11" key="1">
    <citation type="journal article" date="2014" name="Gene">
        <title>A comparative genomic analysis of the alkalitolerant soil bacterium Bacillus lehensis G1.</title>
        <authorList>
            <person name="Noor Y.M."/>
            <person name="Samsulrizal N.H."/>
            <person name="Jema'on N.A."/>
            <person name="Low K.O."/>
            <person name="Ramli A.N."/>
            <person name="Alias N.I."/>
            <person name="Damis S.I."/>
            <person name="Fuzi S.F."/>
            <person name="Isa M.N."/>
            <person name="Murad A.M."/>
            <person name="Raih M.F."/>
            <person name="Bakar F.D."/>
            <person name="Najimudin N."/>
            <person name="Mahadi N.M."/>
            <person name="Illias R.M."/>
        </authorList>
    </citation>
    <scope>NUCLEOTIDE SEQUENCE [LARGE SCALE GENOMIC DNA]</scope>
    <source>
        <strain evidence="10 11">G1</strain>
    </source>
</reference>
<dbReference type="GO" id="GO:0071555">
    <property type="term" value="P:cell wall organization"/>
    <property type="evidence" value="ECO:0007669"/>
    <property type="project" value="TreeGrafter"/>
</dbReference>
<accession>A0A060M304</accession>
<feature type="region of interest" description="Disordered" evidence="7">
    <location>
        <begin position="608"/>
        <end position="644"/>
    </location>
</feature>
<evidence type="ECO:0000259" key="9">
    <source>
        <dbReference type="PROSITE" id="PS51178"/>
    </source>
</evidence>
<feature type="transmembrane region" description="Helical" evidence="8">
    <location>
        <begin position="12"/>
        <end position="32"/>
    </location>
</feature>
<dbReference type="InterPro" id="IPR050515">
    <property type="entry name" value="Beta-lactam/transpept"/>
</dbReference>
<evidence type="ECO:0000256" key="6">
    <source>
        <dbReference type="ARBA" id="ARBA00034000"/>
    </source>
</evidence>
<dbReference type="Pfam" id="PF00905">
    <property type="entry name" value="Transpeptidase"/>
    <property type="match status" value="1"/>
</dbReference>
<dbReference type="SUPFAM" id="SSF54184">
    <property type="entry name" value="Penicillin-binding protein 2x (pbp-2x), c-terminal domain"/>
    <property type="match status" value="1"/>
</dbReference>
<dbReference type="GO" id="GO:0005886">
    <property type="term" value="C:plasma membrane"/>
    <property type="evidence" value="ECO:0007669"/>
    <property type="project" value="TreeGrafter"/>
</dbReference>
<evidence type="ECO:0000256" key="8">
    <source>
        <dbReference type="SAM" id="Phobius"/>
    </source>
</evidence>
<sequence>MRVSNVTVRKRLLLLFVVGIVVFTVIGARLGYVQFGQGLWLTEKAEDSWGRDIPFEPKRGDILDRNDVELATNISTPSIIVFPRQIKDPADAAEKLASVLNANKDEVYEDLTKKESKVYIRPEGQKMDQQTAQEVRSLNIEGIYIAEDSKRHYPFGSYLSHVLGFAGIDNQGLTGLEFVYDEKLKGTEGYVSFYSTAKNTKMPNLADEYTAPINGLNLKLTIDSRVQTIVERELDIAEAKYNPDGAIAIAMNPKNGEILAMSSRPHFNPENYRDVPAEIYNQNKPVWMQYEPGSTFKLITLAAALEEDVVDLDNDHFYDPGYVDVAGTKLHCWKRGGHGSQTFLEVVQNSCNPGFVELGQRLGTDRLFDYIEDFGFGQKTGVDLQGEAKGILFNRERVGPLEQATTAFGQGVAVTPIQQVAAVAAAVNGGYLYEPYIAKEWVDDVTGEVVERNNPVMKRQVISPETSEKVRYAMENVVAKGSGGKAFVDGYRVGGKTGTAQKAKDGRYLENNYILSFLGVAPMDDPEIIVYVAIDNAKGAVQYGSQVSAPIAGKIIGDSLEAMGVEKRKDQIEKELKWDEEGLVEVPNLLGRTKRDIYESHYELRLSASGEGEAVARQAPEPGTRVPKDSTIRVYMGDKTNEND</sequence>
<name>A0A060M304_9BACI</name>
<evidence type="ECO:0000256" key="4">
    <source>
        <dbReference type="ARBA" id="ARBA00012448"/>
    </source>
</evidence>
<gene>
    <name evidence="10" type="ORF">BleG1_2345</name>
</gene>
<dbReference type="CDD" id="cd06573">
    <property type="entry name" value="PASTA"/>
    <property type="match status" value="1"/>
</dbReference>
<comment type="similarity">
    <text evidence="3">Belongs to the transpeptidase family.</text>
</comment>
<dbReference type="OrthoDB" id="9804124at2"/>
<dbReference type="RefSeq" id="WP_038480974.1">
    <property type="nucleotide sequence ID" value="NZ_CP003923.1"/>
</dbReference>
<comment type="catalytic activity">
    <reaction evidence="6">
        <text>Preferential cleavage: (Ac)2-L-Lys-D-Ala-|-D-Ala. Also transpeptidation of peptidyl-alanyl moieties that are N-acyl substituents of D-alanine.</text>
        <dbReference type="EC" id="3.4.16.4"/>
    </reaction>
</comment>
<dbReference type="STRING" id="1246626.BleG1_2345"/>
<dbReference type="PANTHER" id="PTHR30627">
    <property type="entry name" value="PEPTIDOGLYCAN D,D-TRANSPEPTIDASE"/>
    <property type="match status" value="1"/>
</dbReference>
<dbReference type="EC" id="3.4.16.4" evidence="4"/>
<dbReference type="Gene3D" id="3.30.450.330">
    <property type="match status" value="1"/>
</dbReference>
<dbReference type="Gene3D" id="3.90.1310.10">
    <property type="entry name" value="Penicillin-binding protein 2a (Domain 2)"/>
    <property type="match status" value="1"/>
</dbReference>
<dbReference type="Pfam" id="PF03793">
    <property type="entry name" value="PASTA"/>
    <property type="match status" value="1"/>
</dbReference>
<dbReference type="InterPro" id="IPR011927">
    <property type="entry name" value="SpoVD_pbp"/>
</dbReference>
<keyword evidence="5 8" id="KW-0472">Membrane</keyword>
<evidence type="ECO:0000256" key="7">
    <source>
        <dbReference type="SAM" id="MobiDB-lite"/>
    </source>
</evidence>
<dbReference type="InterPro" id="IPR036138">
    <property type="entry name" value="PBP_dimer_sf"/>
</dbReference>
<keyword evidence="11" id="KW-1185">Reference proteome</keyword>
<feature type="domain" description="PASTA" evidence="9">
    <location>
        <begin position="579"/>
        <end position="638"/>
    </location>
</feature>
<dbReference type="KEGG" id="ble:BleG1_2345"/>
<dbReference type="Gene3D" id="3.40.710.10">
    <property type="entry name" value="DD-peptidase/beta-lactamase superfamily"/>
    <property type="match status" value="1"/>
</dbReference>
<dbReference type="HOGENOM" id="CLU_009289_6_0_9"/>
<comment type="pathway">
    <text evidence="2">Cell wall biogenesis; peptidoglycan biosynthesis.</text>
</comment>
<dbReference type="PROSITE" id="PS51178">
    <property type="entry name" value="PASTA"/>
    <property type="match status" value="1"/>
</dbReference>
<proteinExistence type="inferred from homology"/>
<organism evidence="10 11">
    <name type="scientific">Shouchella lehensis G1</name>
    <dbReference type="NCBI Taxonomy" id="1246626"/>
    <lineage>
        <taxon>Bacteria</taxon>
        <taxon>Bacillati</taxon>
        <taxon>Bacillota</taxon>
        <taxon>Bacilli</taxon>
        <taxon>Bacillales</taxon>
        <taxon>Bacillaceae</taxon>
        <taxon>Shouchella</taxon>
    </lineage>
</organism>
<comment type="subcellular location">
    <subcellularLocation>
        <location evidence="1">Membrane</location>
    </subcellularLocation>
</comment>
<dbReference type="InterPro" id="IPR005543">
    <property type="entry name" value="PASTA_dom"/>
</dbReference>
<protein>
    <recommendedName>
        <fullName evidence="4">serine-type D-Ala-D-Ala carboxypeptidase</fullName>
        <ecNumber evidence="4">3.4.16.4</ecNumber>
    </recommendedName>
</protein>
<dbReference type="GO" id="GO:0009002">
    <property type="term" value="F:serine-type D-Ala-D-Ala carboxypeptidase activity"/>
    <property type="evidence" value="ECO:0007669"/>
    <property type="project" value="UniProtKB-EC"/>
</dbReference>
<dbReference type="GO" id="GO:0009252">
    <property type="term" value="P:peptidoglycan biosynthetic process"/>
    <property type="evidence" value="ECO:0007669"/>
    <property type="project" value="UniProtKB-UniPathway"/>
</dbReference>
<evidence type="ECO:0000256" key="2">
    <source>
        <dbReference type="ARBA" id="ARBA00004752"/>
    </source>
</evidence>
<dbReference type="InterPro" id="IPR012338">
    <property type="entry name" value="Beta-lactam/transpept-like"/>
</dbReference>
<dbReference type="AlphaFoldDB" id="A0A060M304"/>
<dbReference type="InterPro" id="IPR005311">
    <property type="entry name" value="PBP_dimer"/>
</dbReference>
<evidence type="ECO:0000256" key="1">
    <source>
        <dbReference type="ARBA" id="ARBA00004370"/>
    </source>
</evidence>
<dbReference type="Proteomes" id="UP000027142">
    <property type="component" value="Chromosome"/>
</dbReference>
<dbReference type="Pfam" id="PF03717">
    <property type="entry name" value="PBP_dimer"/>
    <property type="match status" value="1"/>
</dbReference>
<dbReference type="PATRIC" id="fig|1246626.3.peg.2345"/>
<evidence type="ECO:0000256" key="3">
    <source>
        <dbReference type="ARBA" id="ARBA00007171"/>
    </source>
</evidence>
<dbReference type="InterPro" id="IPR001460">
    <property type="entry name" value="PCN-bd_Tpept"/>
</dbReference>
<dbReference type="eggNOG" id="COG0768">
    <property type="taxonomic scope" value="Bacteria"/>
</dbReference>
<evidence type="ECO:0000313" key="10">
    <source>
        <dbReference type="EMBL" id="AIC94923.1"/>
    </source>
</evidence>
<keyword evidence="8" id="KW-1133">Transmembrane helix</keyword>
<dbReference type="EMBL" id="CP003923">
    <property type="protein sequence ID" value="AIC94923.1"/>
    <property type="molecule type" value="Genomic_DNA"/>
</dbReference>
<evidence type="ECO:0000313" key="11">
    <source>
        <dbReference type="Proteomes" id="UP000027142"/>
    </source>
</evidence>